<evidence type="ECO:0000313" key="4">
    <source>
        <dbReference type="Proteomes" id="UP000239735"/>
    </source>
</evidence>
<evidence type="ECO:0000256" key="1">
    <source>
        <dbReference type="ARBA" id="ARBA00038494"/>
    </source>
</evidence>
<dbReference type="InterPro" id="IPR029044">
    <property type="entry name" value="Nucleotide-diphossugar_trans"/>
</dbReference>
<reference evidence="4" key="1">
    <citation type="submission" date="2018-02" db="EMBL/GenBank/DDBJ databases">
        <authorList>
            <person name="Hausmann B."/>
        </authorList>
    </citation>
    <scope>NUCLEOTIDE SEQUENCE [LARGE SCALE GENOMIC DNA]</scope>
    <source>
        <strain evidence="4">Peat soil MAG SbA5</strain>
    </source>
</reference>
<protein>
    <submittedName>
        <fullName evidence="3">Glycosyl transferase family 2</fullName>
    </submittedName>
</protein>
<gene>
    <name evidence="3" type="ORF">SBA5_290196</name>
</gene>
<proteinExistence type="inferred from homology"/>
<dbReference type="OrthoDB" id="9815923at2"/>
<evidence type="ECO:0000313" key="3">
    <source>
        <dbReference type="EMBL" id="SPE20342.1"/>
    </source>
</evidence>
<organism evidence="3 4">
    <name type="scientific">Candidatus Sulfuritelmatomonas gaucii</name>
    <dbReference type="NCBI Taxonomy" id="2043161"/>
    <lineage>
        <taxon>Bacteria</taxon>
        <taxon>Pseudomonadati</taxon>
        <taxon>Acidobacteriota</taxon>
        <taxon>Terriglobia</taxon>
        <taxon>Terriglobales</taxon>
        <taxon>Acidobacteriaceae</taxon>
        <taxon>Candidatus Sulfuritelmatomonas</taxon>
    </lineage>
</organism>
<dbReference type="GO" id="GO:0016740">
    <property type="term" value="F:transferase activity"/>
    <property type="evidence" value="ECO:0007669"/>
    <property type="project" value="UniProtKB-KW"/>
</dbReference>
<feature type="domain" description="Glycosyltransferase 2-like" evidence="2">
    <location>
        <begin position="6"/>
        <end position="110"/>
    </location>
</feature>
<dbReference type="AlphaFoldDB" id="A0A2N9LAN2"/>
<dbReference type="SUPFAM" id="SSF53448">
    <property type="entry name" value="Nucleotide-diphospho-sugar transferases"/>
    <property type="match status" value="1"/>
</dbReference>
<dbReference type="PANTHER" id="PTHR43630:SF2">
    <property type="entry name" value="GLYCOSYLTRANSFERASE"/>
    <property type="match status" value="1"/>
</dbReference>
<name>A0A2N9LAN2_9BACT</name>
<accession>A0A2N9LAN2</accession>
<dbReference type="CDD" id="cd02511">
    <property type="entry name" value="Beta4Glucosyltransferase"/>
    <property type="match status" value="1"/>
</dbReference>
<evidence type="ECO:0000259" key="2">
    <source>
        <dbReference type="Pfam" id="PF00535"/>
    </source>
</evidence>
<sequence length="264" mass="29572">MPNTLSVALITLNEAANLARTLASVRWAHEIVVVDSGSTDATRSVAQSFGARLFEEPWKGFAAQKNSAIGHATGEWILSLDADEEVSPELAQEIQALLAGEPGFNAYRVPRLNHFLGRPLRHGGYWPDPKLRLFRRGTARFKHQPVHETMQADGPSDLLKGHLIHHCYPTMDDYIEHMNRYSTIAARALVESGRAGRSWPWLFWNARINPAATFLYNYVFRLGFLDGHAGLLQHLKHSAYIRSKYEKAWSVARGKGSSSSQAVR</sequence>
<comment type="similarity">
    <text evidence="1">Belongs to the glycosyltransferase 2 family. WaaE/KdtX subfamily.</text>
</comment>
<dbReference type="EMBL" id="OKRB01000085">
    <property type="protein sequence ID" value="SPE20342.1"/>
    <property type="molecule type" value="Genomic_DNA"/>
</dbReference>
<dbReference type="Proteomes" id="UP000239735">
    <property type="component" value="Unassembled WGS sequence"/>
</dbReference>
<dbReference type="InterPro" id="IPR001173">
    <property type="entry name" value="Glyco_trans_2-like"/>
</dbReference>
<dbReference type="Pfam" id="PF00535">
    <property type="entry name" value="Glycos_transf_2"/>
    <property type="match status" value="1"/>
</dbReference>
<dbReference type="PANTHER" id="PTHR43630">
    <property type="entry name" value="POLY-BETA-1,6-N-ACETYL-D-GLUCOSAMINE SYNTHASE"/>
    <property type="match status" value="1"/>
</dbReference>
<dbReference type="Gene3D" id="3.90.550.10">
    <property type="entry name" value="Spore Coat Polysaccharide Biosynthesis Protein SpsA, Chain A"/>
    <property type="match status" value="1"/>
</dbReference>
<keyword evidence="3" id="KW-0808">Transferase</keyword>